<dbReference type="InterPro" id="IPR029479">
    <property type="entry name" value="Nitroreductase"/>
</dbReference>
<keyword evidence="3" id="KW-0560">Oxidoreductase</keyword>
<dbReference type="PANTHER" id="PTHR23026">
    <property type="entry name" value="NADPH NITROREDUCTASE"/>
    <property type="match status" value="1"/>
</dbReference>
<dbReference type="Proteomes" id="UP000001052">
    <property type="component" value="Chromosome"/>
</dbReference>
<dbReference type="InterPro" id="IPR000415">
    <property type="entry name" value="Nitroreductase-like"/>
</dbReference>
<name>C8X1S0_DESRD</name>
<dbReference type="GO" id="GO:0016491">
    <property type="term" value="F:oxidoreductase activity"/>
    <property type="evidence" value="ECO:0007669"/>
    <property type="project" value="UniProtKB-KW"/>
</dbReference>
<dbReference type="eggNOG" id="COG0778">
    <property type="taxonomic scope" value="Bacteria"/>
</dbReference>
<protein>
    <submittedName>
        <fullName evidence="5">Nitroreductase</fullName>
    </submittedName>
</protein>
<gene>
    <name evidence="5" type="ordered locus">Dret_1204</name>
</gene>
<evidence type="ECO:0000313" key="6">
    <source>
        <dbReference type="Proteomes" id="UP000001052"/>
    </source>
</evidence>
<evidence type="ECO:0000313" key="5">
    <source>
        <dbReference type="EMBL" id="ACV68492.1"/>
    </source>
</evidence>
<keyword evidence="1" id="KW-0285">Flavoprotein</keyword>
<evidence type="ECO:0000259" key="4">
    <source>
        <dbReference type="Pfam" id="PF00881"/>
    </source>
</evidence>
<evidence type="ECO:0000256" key="3">
    <source>
        <dbReference type="ARBA" id="ARBA00023002"/>
    </source>
</evidence>
<evidence type="ECO:0000256" key="1">
    <source>
        <dbReference type="ARBA" id="ARBA00022630"/>
    </source>
</evidence>
<reference evidence="5 6" key="2">
    <citation type="journal article" date="2010" name="Stand. Genomic Sci.">
        <title>Complete genome sequence of Desulfohalobium retbaense type strain (HR(100)).</title>
        <authorList>
            <person name="Spring S."/>
            <person name="Nolan M."/>
            <person name="Lapidus A."/>
            <person name="Glavina Del Rio T."/>
            <person name="Copeland A."/>
            <person name="Tice H."/>
            <person name="Cheng J.F."/>
            <person name="Lucas S."/>
            <person name="Land M."/>
            <person name="Chen F."/>
            <person name="Bruce D."/>
            <person name="Goodwin L."/>
            <person name="Pitluck S."/>
            <person name="Ivanova N."/>
            <person name="Mavromatis K."/>
            <person name="Mikhailova N."/>
            <person name="Pati A."/>
            <person name="Chen A."/>
            <person name="Palaniappan K."/>
            <person name="Hauser L."/>
            <person name="Chang Y.J."/>
            <person name="Jeffries C.D."/>
            <person name="Munk C."/>
            <person name="Kiss H."/>
            <person name="Chain P."/>
            <person name="Han C."/>
            <person name="Brettin T."/>
            <person name="Detter J.C."/>
            <person name="Schuler E."/>
            <person name="Goker M."/>
            <person name="Rohde M."/>
            <person name="Bristow J."/>
            <person name="Eisen J.A."/>
            <person name="Markowitz V."/>
            <person name="Hugenholtz P."/>
            <person name="Kyrpides N.C."/>
            <person name="Klenk H.P."/>
        </authorList>
    </citation>
    <scope>NUCLEOTIDE SEQUENCE [LARGE SCALE GENOMIC DNA]</scope>
    <source>
        <strain evidence="5 6">DSM 5692</strain>
    </source>
</reference>
<dbReference type="HOGENOM" id="CLU_070764_7_3_7"/>
<keyword evidence="6" id="KW-1185">Reference proteome</keyword>
<dbReference type="PANTHER" id="PTHR23026:SF90">
    <property type="entry name" value="IODOTYROSINE DEIODINASE 1"/>
    <property type="match status" value="1"/>
</dbReference>
<reference evidence="6" key="1">
    <citation type="submission" date="2009-09" db="EMBL/GenBank/DDBJ databases">
        <title>The complete chromosome of Desulfohalobium retbaense DSM 5692.</title>
        <authorList>
            <consortium name="US DOE Joint Genome Institute (JGI-PGF)"/>
            <person name="Lucas S."/>
            <person name="Copeland A."/>
            <person name="Lapidus A."/>
            <person name="Glavina del Rio T."/>
            <person name="Dalin E."/>
            <person name="Tice H."/>
            <person name="Bruce D."/>
            <person name="Goodwin L."/>
            <person name="Pitluck S."/>
            <person name="Kyrpides N."/>
            <person name="Mavromatis K."/>
            <person name="Ivanova N."/>
            <person name="Mikhailova N."/>
            <person name="Munk A.C."/>
            <person name="Brettin T."/>
            <person name="Detter J.C."/>
            <person name="Han C."/>
            <person name="Tapia R."/>
            <person name="Larimer F."/>
            <person name="Land M."/>
            <person name="Hauser L."/>
            <person name="Markowitz V."/>
            <person name="Cheng J.-F."/>
            <person name="Hugenholtz P."/>
            <person name="Woyke T."/>
            <person name="Wu D."/>
            <person name="Spring S."/>
            <person name="Klenk H.-P."/>
            <person name="Eisen J.A."/>
        </authorList>
    </citation>
    <scope>NUCLEOTIDE SEQUENCE [LARGE SCALE GENOMIC DNA]</scope>
    <source>
        <strain evidence="6">DSM 5692</strain>
    </source>
</reference>
<dbReference type="KEGG" id="drt:Dret_1204"/>
<dbReference type="RefSeq" id="WP_015751639.1">
    <property type="nucleotide sequence ID" value="NC_013223.1"/>
</dbReference>
<dbReference type="SUPFAM" id="SSF55469">
    <property type="entry name" value="FMN-dependent nitroreductase-like"/>
    <property type="match status" value="1"/>
</dbReference>
<organism evidence="5 6">
    <name type="scientific">Desulfohalobium retbaense (strain ATCC 49708 / DSM 5692 / JCM 16813 / HR100)</name>
    <dbReference type="NCBI Taxonomy" id="485915"/>
    <lineage>
        <taxon>Bacteria</taxon>
        <taxon>Pseudomonadati</taxon>
        <taxon>Thermodesulfobacteriota</taxon>
        <taxon>Desulfovibrionia</taxon>
        <taxon>Desulfovibrionales</taxon>
        <taxon>Desulfohalobiaceae</taxon>
        <taxon>Desulfohalobium</taxon>
    </lineage>
</organism>
<accession>C8X1S0</accession>
<dbReference type="STRING" id="485915.Dret_1204"/>
<feature type="domain" description="Nitroreductase" evidence="4">
    <location>
        <begin position="65"/>
        <end position="148"/>
    </location>
</feature>
<evidence type="ECO:0000256" key="2">
    <source>
        <dbReference type="ARBA" id="ARBA00022643"/>
    </source>
</evidence>
<keyword evidence="2" id="KW-0288">FMN</keyword>
<dbReference type="AlphaFoldDB" id="C8X1S0"/>
<dbReference type="Gene3D" id="3.40.109.10">
    <property type="entry name" value="NADH Oxidase"/>
    <property type="match status" value="1"/>
</dbReference>
<proteinExistence type="predicted"/>
<dbReference type="EMBL" id="CP001734">
    <property type="protein sequence ID" value="ACV68492.1"/>
    <property type="molecule type" value="Genomic_DNA"/>
</dbReference>
<dbReference type="CDD" id="cd02150">
    <property type="entry name" value="nitroreductase"/>
    <property type="match status" value="1"/>
</dbReference>
<dbReference type="InterPro" id="IPR050627">
    <property type="entry name" value="Nitroreductase/BluB"/>
</dbReference>
<sequence>MELFEALYTRRSIRKYTDAPVSDEAIRELLGAAMIAPSAGNAQPWQFVVINDRTMLTKLSQVHPYAGMVQQAPVSILVCGDLRQEKFAGYWVVDCAAAVQNLLLAAHGLGLGAVWTGLYPQQERIDAVRSIVGLPEQIIPHSLIPVGHPAESSKKVDRFKEERVQYNGWDKKVV</sequence>
<dbReference type="OrthoDB" id="9798230at2"/>
<feature type="domain" description="Nitroreductase" evidence="4">
    <location>
        <begin position="9"/>
        <end position="54"/>
    </location>
</feature>
<dbReference type="Pfam" id="PF00881">
    <property type="entry name" value="Nitroreductase"/>
    <property type="match status" value="2"/>
</dbReference>